<evidence type="ECO:0000313" key="1">
    <source>
        <dbReference type="EMBL" id="KAL2544934.1"/>
    </source>
</evidence>
<proteinExistence type="predicted"/>
<reference evidence="2" key="1">
    <citation type="submission" date="2024-07" db="EMBL/GenBank/DDBJ databases">
        <title>Two chromosome-level genome assemblies of Korean endemic species Abeliophyllum distichum and Forsythia ovata (Oleaceae).</title>
        <authorList>
            <person name="Jang H."/>
        </authorList>
    </citation>
    <scope>NUCLEOTIDE SEQUENCE [LARGE SCALE GENOMIC DNA]</scope>
</reference>
<name>A0ABD1W5J1_9LAMI</name>
<protein>
    <submittedName>
        <fullName evidence="1">Uncharacterized protein</fullName>
    </submittedName>
</protein>
<comment type="caution">
    <text evidence="1">The sequence shown here is derived from an EMBL/GenBank/DDBJ whole genome shotgun (WGS) entry which is preliminary data.</text>
</comment>
<gene>
    <name evidence="1" type="ORF">Fot_14167</name>
</gene>
<sequence length="100" mass="11284">MDTKGDDELCSENRVLRSKFVFADEARPQAKYKLMKSKTIQRVCIDARKWAKLKQKVCEDMAHAKHKELAEALAELSKAKESLAKLGASNYADPKEFVGP</sequence>
<evidence type="ECO:0000313" key="2">
    <source>
        <dbReference type="Proteomes" id="UP001604277"/>
    </source>
</evidence>
<dbReference type="EMBL" id="JBFOLJ010000004">
    <property type="protein sequence ID" value="KAL2544934.1"/>
    <property type="molecule type" value="Genomic_DNA"/>
</dbReference>
<keyword evidence="2" id="KW-1185">Reference proteome</keyword>
<accession>A0ABD1W5J1</accession>
<dbReference type="AlphaFoldDB" id="A0ABD1W5J1"/>
<dbReference type="Proteomes" id="UP001604277">
    <property type="component" value="Unassembled WGS sequence"/>
</dbReference>
<organism evidence="1 2">
    <name type="scientific">Forsythia ovata</name>
    <dbReference type="NCBI Taxonomy" id="205694"/>
    <lineage>
        <taxon>Eukaryota</taxon>
        <taxon>Viridiplantae</taxon>
        <taxon>Streptophyta</taxon>
        <taxon>Embryophyta</taxon>
        <taxon>Tracheophyta</taxon>
        <taxon>Spermatophyta</taxon>
        <taxon>Magnoliopsida</taxon>
        <taxon>eudicotyledons</taxon>
        <taxon>Gunneridae</taxon>
        <taxon>Pentapetalae</taxon>
        <taxon>asterids</taxon>
        <taxon>lamiids</taxon>
        <taxon>Lamiales</taxon>
        <taxon>Oleaceae</taxon>
        <taxon>Forsythieae</taxon>
        <taxon>Forsythia</taxon>
    </lineage>
</organism>